<dbReference type="Gene3D" id="3.40.50.1110">
    <property type="entry name" value="SGNH hydrolase"/>
    <property type="match status" value="1"/>
</dbReference>
<dbReference type="CDD" id="cd00229">
    <property type="entry name" value="SGNH_hydrolase"/>
    <property type="match status" value="1"/>
</dbReference>
<sequence length="328" mass="36949">MKVAIEAAVYVLLLCLVLLGCRSAPPDFEPIIKPGGDGQDTCFCQSQIDSVTFVNIPVKSLPKPQFSDTLSGQVYATKISLLADSLPTETKFELSIDQGKNWTESNCFIVKDTMEVWGRLKCKDIVSPVSKVRVHTFYERVFVVGNSITGHGVAPELGWYGDWGMAASAKEMDYLSLLTKRLKLLNPKVEIRVSYDIGFERSYNNYDFTKLDDIAAWKPDLLIMRIGENTNMSYLNQFQDKYDQYILKVISQSETKVVCSTTFWRSTMEATYRIRNIAGLRVYKVAELEPLMNDTLYTARGLFKNQAVADHPGDKGMRAIADIIIGQL</sequence>
<organism evidence="1 2">
    <name type="scientific">Dyadobacter jejuensis</name>
    <dbReference type="NCBI Taxonomy" id="1082580"/>
    <lineage>
        <taxon>Bacteria</taxon>
        <taxon>Pseudomonadati</taxon>
        <taxon>Bacteroidota</taxon>
        <taxon>Cytophagia</taxon>
        <taxon>Cytophagales</taxon>
        <taxon>Spirosomataceae</taxon>
        <taxon>Dyadobacter</taxon>
    </lineage>
</organism>
<comment type="caution">
    <text evidence="1">The sequence shown here is derived from an EMBL/GenBank/DDBJ whole genome shotgun (WGS) entry which is preliminary data.</text>
</comment>
<protein>
    <recommendedName>
        <fullName evidence="3">Lysophospholipase L1-like esterase</fullName>
    </recommendedName>
</protein>
<keyword evidence="2" id="KW-1185">Reference proteome</keyword>
<gene>
    <name evidence="1" type="ORF">CLV98_112105</name>
</gene>
<dbReference type="RefSeq" id="WP_109676895.1">
    <property type="nucleotide sequence ID" value="NZ_QGDT01000012.1"/>
</dbReference>
<reference evidence="1 2" key="1">
    <citation type="submission" date="2018-03" db="EMBL/GenBank/DDBJ databases">
        <title>Genomic Encyclopedia of Archaeal and Bacterial Type Strains, Phase II (KMG-II): from individual species to whole genera.</title>
        <authorList>
            <person name="Goeker M."/>
        </authorList>
    </citation>
    <scope>NUCLEOTIDE SEQUENCE [LARGE SCALE GENOMIC DNA]</scope>
    <source>
        <strain evidence="1 2">DSM 100346</strain>
    </source>
</reference>
<proteinExistence type="predicted"/>
<accession>A0A316AGC5</accession>
<dbReference type="GO" id="GO:0016788">
    <property type="term" value="F:hydrolase activity, acting on ester bonds"/>
    <property type="evidence" value="ECO:0007669"/>
    <property type="project" value="UniProtKB-ARBA"/>
</dbReference>
<dbReference type="PROSITE" id="PS51257">
    <property type="entry name" value="PROKAR_LIPOPROTEIN"/>
    <property type="match status" value="1"/>
</dbReference>
<evidence type="ECO:0000313" key="2">
    <source>
        <dbReference type="Proteomes" id="UP000245880"/>
    </source>
</evidence>
<dbReference type="Proteomes" id="UP000245880">
    <property type="component" value="Unassembled WGS sequence"/>
</dbReference>
<dbReference type="InterPro" id="IPR036514">
    <property type="entry name" value="SGNH_hydro_sf"/>
</dbReference>
<dbReference type="SUPFAM" id="SSF52266">
    <property type="entry name" value="SGNH hydrolase"/>
    <property type="match status" value="1"/>
</dbReference>
<dbReference type="AlphaFoldDB" id="A0A316AGC5"/>
<name>A0A316AGC5_9BACT</name>
<dbReference type="OrthoDB" id="1091634at2"/>
<evidence type="ECO:0000313" key="1">
    <source>
        <dbReference type="EMBL" id="PWJ56010.1"/>
    </source>
</evidence>
<dbReference type="EMBL" id="QGDT01000012">
    <property type="protein sequence ID" value="PWJ56010.1"/>
    <property type="molecule type" value="Genomic_DNA"/>
</dbReference>
<evidence type="ECO:0008006" key="3">
    <source>
        <dbReference type="Google" id="ProtNLM"/>
    </source>
</evidence>